<reference evidence="3 4" key="1">
    <citation type="journal article" date="2024" name="J Genomics">
        <title>Draft genome sequencing and assembly of Favolaschia claudopus CIRM-BRFM 2984 isolated from oak limbs.</title>
        <authorList>
            <person name="Navarro D."/>
            <person name="Drula E."/>
            <person name="Chaduli D."/>
            <person name="Cazenave R."/>
            <person name="Ahrendt S."/>
            <person name="Wang J."/>
            <person name="Lipzen A."/>
            <person name="Daum C."/>
            <person name="Barry K."/>
            <person name="Grigoriev I.V."/>
            <person name="Favel A."/>
            <person name="Rosso M.N."/>
            <person name="Martin F."/>
        </authorList>
    </citation>
    <scope>NUCLEOTIDE SEQUENCE [LARGE SCALE GENOMIC DNA]</scope>
    <source>
        <strain evidence="3 4">CIRM-BRFM 2984</strain>
    </source>
</reference>
<evidence type="ECO:0000313" key="4">
    <source>
        <dbReference type="Proteomes" id="UP001362999"/>
    </source>
</evidence>
<feature type="compositionally biased region" description="Basic and acidic residues" evidence="1">
    <location>
        <begin position="282"/>
        <end position="292"/>
    </location>
</feature>
<accession>A0AAW0DES7</accession>
<sequence length="398" mass="43001">MCLLARRCRDVRFGLGEVTSWAVGAELLLTYPTTVLVTLNIFFLFLFKVFEFLSGGVEVLRHTVCFQPPRCSEMHIARIRRENVCQSMDMASRFQIQNSGVRRAGGAGEFSGSEPGMIVVGGGESALIPGRSPLKSSQPLDFSTRIPGWFSDVKSNFKHSPSQFGAWFPTHLFAIFVASKWTLIWSFSGRDGGASGNGGLWLRVVQAPGDARRWRVNERGGPLRSCAGGDGQREGADSATCGLTRTRANVGSGATSRRGVRGQSAGGEGVGKRGSGLGVTVTRERRGDGGRRWRAEGVGDEWGDGAERVWRTRKWRRGDFRIGDLETWRVGGDSEAVSAGRGGGSDERVGVGEREGWRGVEGTSREKTAVSCEGRRVMVWGVRGIVVSVVGEVGVVAK</sequence>
<organism evidence="3 4">
    <name type="scientific">Favolaschia claudopus</name>
    <dbReference type="NCBI Taxonomy" id="2862362"/>
    <lineage>
        <taxon>Eukaryota</taxon>
        <taxon>Fungi</taxon>
        <taxon>Dikarya</taxon>
        <taxon>Basidiomycota</taxon>
        <taxon>Agaricomycotina</taxon>
        <taxon>Agaricomycetes</taxon>
        <taxon>Agaricomycetidae</taxon>
        <taxon>Agaricales</taxon>
        <taxon>Marasmiineae</taxon>
        <taxon>Mycenaceae</taxon>
        <taxon>Favolaschia</taxon>
    </lineage>
</organism>
<keyword evidence="4" id="KW-1185">Reference proteome</keyword>
<dbReference type="Proteomes" id="UP001362999">
    <property type="component" value="Unassembled WGS sequence"/>
</dbReference>
<evidence type="ECO:0000256" key="2">
    <source>
        <dbReference type="SAM" id="Phobius"/>
    </source>
</evidence>
<feature type="transmembrane region" description="Helical" evidence="2">
    <location>
        <begin position="28"/>
        <end position="47"/>
    </location>
</feature>
<dbReference type="AlphaFoldDB" id="A0AAW0DES7"/>
<name>A0AAW0DES7_9AGAR</name>
<keyword evidence="2" id="KW-0472">Membrane</keyword>
<proteinExistence type="predicted"/>
<gene>
    <name evidence="3" type="ORF">R3P38DRAFT_2764932</name>
</gene>
<feature type="region of interest" description="Disordered" evidence="1">
    <location>
        <begin position="249"/>
        <end position="292"/>
    </location>
</feature>
<keyword evidence="2" id="KW-1133">Transmembrane helix</keyword>
<protein>
    <submittedName>
        <fullName evidence="3">Uncharacterized protein</fullName>
    </submittedName>
</protein>
<evidence type="ECO:0000256" key="1">
    <source>
        <dbReference type="SAM" id="MobiDB-lite"/>
    </source>
</evidence>
<comment type="caution">
    <text evidence="3">The sequence shown here is derived from an EMBL/GenBank/DDBJ whole genome shotgun (WGS) entry which is preliminary data.</text>
</comment>
<feature type="compositionally biased region" description="Gly residues" evidence="1">
    <location>
        <begin position="264"/>
        <end position="277"/>
    </location>
</feature>
<keyword evidence="2" id="KW-0812">Transmembrane</keyword>
<dbReference type="EMBL" id="JAWWNJ010000009">
    <property type="protein sequence ID" value="KAK7049073.1"/>
    <property type="molecule type" value="Genomic_DNA"/>
</dbReference>
<evidence type="ECO:0000313" key="3">
    <source>
        <dbReference type="EMBL" id="KAK7049073.1"/>
    </source>
</evidence>